<proteinExistence type="inferred from homology"/>
<dbReference type="Proteomes" id="UP001634393">
    <property type="component" value="Unassembled WGS sequence"/>
</dbReference>
<dbReference type="GO" id="GO:0046872">
    <property type="term" value="F:metal ion binding"/>
    <property type="evidence" value="ECO:0007669"/>
    <property type="project" value="UniProtKB-KW"/>
</dbReference>
<evidence type="ECO:0000256" key="2">
    <source>
        <dbReference type="ARBA" id="ARBA00022723"/>
    </source>
</evidence>
<dbReference type="PANTHER" id="PTHR45868:SF63">
    <property type="entry name" value="HMA DOMAIN-CONTAINING PROTEIN"/>
    <property type="match status" value="1"/>
</dbReference>
<keyword evidence="2" id="KW-0479">Metal-binding</keyword>
<evidence type="ECO:0000313" key="6">
    <source>
        <dbReference type="Proteomes" id="UP001634393"/>
    </source>
</evidence>
<evidence type="ECO:0000256" key="4">
    <source>
        <dbReference type="ARBA" id="ARBA00024045"/>
    </source>
</evidence>
<evidence type="ECO:0000313" key="5">
    <source>
        <dbReference type="EMBL" id="KAL3851138.1"/>
    </source>
</evidence>
<keyword evidence="1" id="KW-0488">Methylation</keyword>
<gene>
    <name evidence="5" type="ORF">ACJIZ3_013020</name>
</gene>
<keyword evidence="6" id="KW-1185">Reference proteome</keyword>
<evidence type="ECO:0000256" key="1">
    <source>
        <dbReference type="ARBA" id="ARBA00022481"/>
    </source>
</evidence>
<accession>A0ABD3URK1</accession>
<dbReference type="SUPFAM" id="SSF55008">
    <property type="entry name" value="HMA, heavy metal-associated domain"/>
    <property type="match status" value="1"/>
</dbReference>
<sequence length="163" mass="18508">MDYAEAICVLKVHVHCPACKMRMMEILGSICVLTYIYAEKGTVVVSGVVDPNILMKALARTGYHAEVKSVKLRHPQLNTSYYNGDYDDYGSYSYGYGHSLDDPYRYGRALPDHPFYDGGHLGHYYYPKRSASLPYYGSNYYHGSSSFYHGMALPPARLRPFAY</sequence>
<evidence type="ECO:0008006" key="7">
    <source>
        <dbReference type="Google" id="ProtNLM"/>
    </source>
</evidence>
<evidence type="ECO:0000256" key="3">
    <source>
        <dbReference type="ARBA" id="ARBA00023289"/>
    </source>
</evidence>
<dbReference type="PANTHER" id="PTHR45868">
    <property type="entry name" value="HEAVY METAL-ASSOCIATED ISOPRENYLATED PLANT PROTEIN 33-RELATED"/>
    <property type="match status" value="1"/>
</dbReference>
<dbReference type="AlphaFoldDB" id="A0ABD3URK1"/>
<comment type="similarity">
    <text evidence="4">Belongs to the HIPP family.</text>
</comment>
<dbReference type="InterPro" id="IPR036163">
    <property type="entry name" value="HMA_dom_sf"/>
</dbReference>
<protein>
    <recommendedName>
        <fullName evidence="7">HMA domain-containing protein</fullName>
    </recommendedName>
</protein>
<name>A0ABD3URK1_9LAMI</name>
<reference evidence="5 6" key="1">
    <citation type="submission" date="2024-12" db="EMBL/GenBank/DDBJ databases">
        <title>The unique morphological basis and parallel evolutionary history of personate flowers in Penstemon.</title>
        <authorList>
            <person name="Depatie T.H."/>
            <person name="Wessinger C.A."/>
        </authorList>
    </citation>
    <scope>NUCLEOTIDE SEQUENCE [LARGE SCALE GENOMIC DNA]</scope>
    <source>
        <strain evidence="5">WTNN_2</strain>
        <tissue evidence="5">Leaf</tissue>
    </source>
</reference>
<keyword evidence="3" id="KW-0449">Lipoprotein</keyword>
<dbReference type="Gene3D" id="3.30.70.100">
    <property type="match status" value="1"/>
</dbReference>
<organism evidence="5 6">
    <name type="scientific">Penstemon smallii</name>
    <dbReference type="NCBI Taxonomy" id="265156"/>
    <lineage>
        <taxon>Eukaryota</taxon>
        <taxon>Viridiplantae</taxon>
        <taxon>Streptophyta</taxon>
        <taxon>Embryophyta</taxon>
        <taxon>Tracheophyta</taxon>
        <taxon>Spermatophyta</taxon>
        <taxon>Magnoliopsida</taxon>
        <taxon>eudicotyledons</taxon>
        <taxon>Gunneridae</taxon>
        <taxon>Pentapetalae</taxon>
        <taxon>asterids</taxon>
        <taxon>lamiids</taxon>
        <taxon>Lamiales</taxon>
        <taxon>Plantaginaceae</taxon>
        <taxon>Cheloneae</taxon>
        <taxon>Penstemon</taxon>
    </lineage>
</organism>
<comment type="caution">
    <text evidence="5">The sequence shown here is derived from an EMBL/GenBank/DDBJ whole genome shotgun (WGS) entry which is preliminary data.</text>
</comment>
<keyword evidence="3" id="KW-0636">Prenylation</keyword>
<dbReference type="EMBL" id="JBJXBP010000001">
    <property type="protein sequence ID" value="KAL3851138.1"/>
    <property type="molecule type" value="Genomic_DNA"/>
</dbReference>